<dbReference type="InterPro" id="IPR036388">
    <property type="entry name" value="WH-like_DNA-bd_sf"/>
</dbReference>
<keyword evidence="1" id="KW-0805">Transcription regulation</keyword>
<dbReference type="Proteomes" id="UP000192534">
    <property type="component" value="Unassembled WGS sequence"/>
</dbReference>
<dbReference type="SMART" id="SM01012">
    <property type="entry name" value="ANTAR"/>
    <property type="match status" value="1"/>
</dbReference>
<dbReference type="PROSITE" id="PS50921">
    <property type="entry name" value="ANTAR"/>
    <property type="match status" value="1"/>
</dbReference>
<dbReference type="Pfam" id="PF03861">
    <property type="entry name" value="ANTAR"/>
    <property type="match status" value="1"/>
</dbReference>
<keyword evidence="2" id="KW-0804">Transcription</keyword>
<sequence>MITAAAMKLSAVEYAGIVRLGQADSVRSLASTDDHLRLLNKLQQRCRQGPSFDAAWEGQTCRVDDLTREARWPAFSEEVVAVTPIRSMLCVPLFTHHHGRTALNLYSAQASAFGPQDELIGLAFAGDAEILLEVGRRAERYRQAQTNRELIGLAKGILMERFAMDAVAALSLLAQLSRDGRQPVSVVARGLVSPDSEG</sequence>
<dbReference type="GO" id="GO:0003723">
    <property type="term" value="F:RNA binding"/>
    <property type="evidence" value="ECO:0007669"/>
    <property type="project" value="InterPro"/>
</dbReference>
<name>A0A1X0IUC4_MYCRH</name>
<organism evidence="4 5">
    <name type="scientific">Mycolicibacterium rhodesiae</name>
    <name type="common">Mycobacterium rhodesiae</name>
    <dbReference type="NCBI Taxonomy" id="36814"/>
    <lineage>
        <taxon>Bacteria</taxon>
        <taxon>Bacillati</taxon>
        <taxon>Actinomycetota</taxon>
        <taxon>Actinomycetes</taxon>
        <taxon>Mycobacteriales</taxon>
        <taxon>Mycobacteriaceae</taxon>
        <taxon>Mycolicibacterium</taxon>
    </lineage>
</organism>
<dbReference type="PIRSF" id="PIRSF036625">
    <property type="entry name" value="GAF_ANTAR"/>
    <property type="match status" value="1"/>
</dbReference>
<protein>
    <recommendedName>
        <fullName evidence="3">ANTAR domain-containing protein</fullName>
    </recommendedName>
</protein>
<evidence type="ECO:0000256" key="2">
    <source>
        <dbReference type="ARBA" id="ARBA00023163"/>
    </source>
</evidence>
<dbReference type="Gene3D" id="3.30.450.40">
    <property type="match status" value="1"/>
</dbReference>
<dbReference type="InterPro" id="IPR011006">
    <property type="entry name" value="CheY-like_superfamily"/>
</dbReference>
<dbReference type="InterPro" id="IPR005561">
    <property type="entry name" value="ANTAR"/>
</dbReference>
<evidence type="ECO:0000313" key="4">
    <source>
        <dbReference type="EMBL" id="ORB52442.1"/>
    </source>
</evidence>
<accession>A0A1X0IUC4</accession>
<evidence type="ECO:0000259" key="3">
    <source>
        <dbReference type="PROSITE" id="PS50921"/>
    </source>
</evidence>
<dbReference type="EMBL" id="MVIH01000006">
    <property type="protein sequence ID" value="ORB52442.1"/>
    <property type="molecule type" value="Genomic_DNA"/>
</dbReference>
<gene>
    <name evidence="4" type="ORF">BST42_14575</name>
</gene>
<reference evidence="4 5" key="1">
    <citation type="submission" date="2016-12" db="EMBL/GenBank/DDBJ databases">
        <title>The new phylogeny of genus Mycobacterium.</title>
        <authorList>
            <person name="Tortoli E."/>
            <person name="Trovato A."/>
            <person name="Cirillo D.M."/>
        </authorList>
    </citation>
    <scope>NUCLEOTIDE SEQUENCE [LARGE SCALE GENOMIC DNA]</scope>
    <source>
        <strain evidence="4 5">DSM 44223</strain>
    </source>
</reference>
<comment type="caution">
    <text evidence="4">The sequence shown here is derived from an EMBL/GenBank/DDBJ whole genome shotgun (WGS) entry which is preliminary data.</text>
</comment>
<feature type="domain" description="ANTAR" evidence="3">
    <location>
        <begin position="131"/>
        <end position="192"/>
    </location>
</feature>
<dbReference type="SUPFAM" id="SSF52172">
    <property type="entry name" value="CheY-like"/>
    <property type="match status" value="1"/>
</dbReference>
<proteinExistence type="predicted"/>
<evidence type="ECO:0000256" key="1">
    <source>
        <dbReference type="ARBA" id="ARBA00023015"/>
    </source>
</evidence>
<dbReference type="AlphaFoldDB" id="A0A1X0IUC4"/>
<evidence type="ECO:0000313" key="5">
    <source>
        <dbReference type="Proteomes" id="UP000192534"/>
    </source>
</evidence>
<dbReference type="Gene3D" id="1.10.10.10">
    <property type="entry name" value="Winged helix-like DNA-binding domain superfamily/Winged helix DNA-binding domain"/>
    <property type="match status" value="1"/>
</dbReference>
<keyword evidence="5" id="KW-1185">Reference proteome</keyword>
<dbReference type="SUPFAM" id="SSF55781">
    <property type="entry name" value="GAF domain-like"/>
    <property type="match status" value="1"/>
</dbReference>
<dbReference type="InterPro" id="IPR029016">
    <property type="entry name" value="GAF-like_dom_sf"/>
</dbReference>
<dbReference type="InterPro" id="IPR012074">
    <property type="entry name" value="GAF_ANTAR"/>
</dbReference>